<sequence>MKFCTKKVTFIYQLIFSYSCCTGSAKCNILYCYKDTFISFVP</sequence>
<dbReference type="Proteomes" id="UP000054359">
    <property type="component" value="Unassembled WGS sequence"/>
</dbReference>
<evidence type="ECO:0000313" key="2">
    <source>
        <dbReference type="Proteomes" id="UP000054359"/>
    </source>
</evidence>
<keyword evidence="2" id="KW-1185">Reference proteome</keyword>
<reference evidence="1 2" key="1">
    <citation type="submission" date="2013-11" db="EMBL/GenBank/DDBJ databases">
        <title>Genome sequencing of Stegodyphus mimosarum.</title>
        <authorList>
            <person name="Bechsgaard J."/>
        </authorList>
    </citation>
    <scope>NUCLEOTIDE SEQUENCE [LARGE SCALE GENOMIC DNA]</scope>
</reference>
<name>A0A087U800_STEMI</name>
<feature type="non-terminal residue" evidence="1">
    <location>
        <position position="42"/>
    </location>
</feature>
<accession>A0A087U800</accession>
<protein>
    <submittedName>
        <fullName evidence="1">Uncharacterized protein</fullName>
    </submittedName>
</protein>
<dbReference type="EMBL" id="KK118636">
    <property type="protein sequence ID" value="KFM73489.1"/>
    <property type="molecule type" value="Genomic_DNA"/>
</dbReference>
<proteinExistence type="predicted"/>
<dbReference type="PROSITE" id="PS51257">
    <property type="entry name" value="PROKAR_LIPOPROTEIN"/>
    <property type="match status" value="1"/>
</dbReference>
<dbReference type="AlphaFoldDB" id="A0A087U800"/>
<evidence type="ECO:0000313" key="1">
    <source>
        <dbReference type="EMBL" id="KFM73489.1"/>
    </source>
</evidence>
<organism evidence="1 2">
    <name type="scientific">Stegodyphus mimosarum</name>
    <name type="common">African social velvet spider</name>
    <dbReference type="NCBI Taxonomy" id="407821"/>
    <lineage>
        <taxon>Eukaryota</taxon>
        <taxon>Metazoa</taxon>
        <taxon>Ecdysozoa</taxon>
        <taxon>Arthropoda</taxon>
        <taxon>Chelicerata</taxon>
        <taxon>Arachnida</taxon>
        <taxon>Araneae</taxon>
        <taxon>Araneomorphae</taxon>
        <taxon>Entelegynae</taxon>
        <taxon>Eresoidea</taxon>
        <taxon>Eresidae</taxon>
        <taxon>Stegodyphus</taxon>
    </lineage>
</organism>
<gene>
    <name evidence="1" type="ORF">X975_07196</name>
</gene>